<name>A0A455T359_9CHLR</name>
<dbReference type="CDD" id="cd01300">
    <property type="entry name" value="YtcJ_like"/>
    <property type="match status" value="1"/>
</dbReference>
<dbReference type="SUPFAM" id="SSF51338">
    <property type="entry name" value="Composite domain of metallo-dependent hydrolases"/>
    <property type="match status" value="1"/>
</dbReference>
<gene>
    <name evidence="2" type="ORF">KTA_24450</name>
</gene>
<feature type="domain" description="Amidohydrolase 3" evidence="1">
    <location>
        <begin position="51"/>
        <end position="531"/>
    </location>
</feature>
<proteinExistence type="predicted"/>
<dbReference type="PANTHER" id="PTHR22642">
    <property type="entry name" value="IMIDAZOLONEPROPIONASE"/>
    <property type="match status" value="1"/>
</dbReference>
<protein>
    <submittedName>
        <fullName evidence="2">Amidohydrolase</fullName>
    </submittedName>
</protein>
<dbReference type="EMBL" id="AP019377">
    <property type="protein sequence ID" value="BBH94246.1"/>
    <property type="molecule type" value="Genomic_DNA"/>
</dbReference>
<evidence type="ECO:0000259" key="1">
    <source>
        <dbReference type="Pfam" id="PF07969"/>
    </source>
</evidence>
<dbReference type="Gene3D" id="3.20.20.140">
    <property type="entry name" value="Metal-dependent hydrolases"/>
    <property type="match status" value="1"/>
</dbReference>
<dbReference type="InterPro" id="IPR011059">
    <property type="entry name" value="Metal-dep_hydrolase_composite"/>
</dbReference>
<dbReference type="InterPro" id="IPR013108">
    <property type="entry name" value="Amidohydro_3"/>
</dbReference>
<dbReference type="Gene3D" id="2.30.40.10">
    <property type="entry name" value="Urease, subunit C, domain 1"/>
    <property type="match status" value="1"/>
</dbReference>
<sequence length="536" mass="58558">MSHIAYLNGNLYTMDSARPRAQAMAIERESGRLVAVGDNAEVRQMAGARAELIDLRGKTVLPGFIDAHIHLLATAYRTHDIDAAACNSPEEVAQLVRERAARTPAGEWVVGGHWDRNRWPGRAFPTREVLDAAAPAHPVALWSKDGHLLWVNSLALERAGITAETPDPPGGAILRDGSGQPTGILQEGAAMELVARLISAPSPALARQLLEETFRALLRSGITAIHDIEDRTVYELLASLRATNRLPLRVRMILQRHPLPELRAGQLQADEADDRLRIGGIKIFADGTLGSQTAAMLESYEGSPENYGILATSEDEMRTLVREASELDLIIAIHAIGDRAARVALDAIEMADRHLTEQGRRARQRLRYRLEHVQLITAADLERMRRLGVIASVQPYHAVADRDIAERYWGARHRQAYAYRTIHELGIPLALGSDAPVELFEPLRIIYAAVKRTDPDSGRPAWLPEQALPLSVALYSYTLGAAYAGAEEADKGSLSVGKFGDAVVLPEDPFQISPERLVSNGIQATIVGGLPAYGEV</sequence>
<reference evidence="2" key="1">
    <citation type="submission" date="2018-12" db="EMBL/GenBank/DDBJ databases">
        <title>Novel natural products biosynthetic potential of the class Ktedonobacteria.</title>
        <authorList>
            <person name="Zheng Y."/>
            <person name="Saitou A."/>
            <person name="Wang C.M."/>
            <person name="Toyoda A."/>
            <person name="Minakuchi Y."/>
            <person name="Sekiguchi Y."/>
            <person name="Ueda K."/>
            <person name="Takano H."/>
            <person name="Sakai Y."/>
            <person name="Yokota A."/>
            <person name="Yabe S."/>
        </authorList>
    </citation>
    <scope>NUCLEOTIDE SEQUENCE</scope>
    <source>
        <strain evidence="2">A3-2</strain>
    </source>
</reference>
<organism evidence="2">
    <name type="scientific">Thermogemmatispora argillosa</name>
    <dbReference type="NCBI Taxonomy" id="2045280"/>
    <lineage>
        <taxon>Bacteria</taxon>
        <taxon>Bacillati</taxon>
        <taxon>Chloroflexota</taxon>
        <taxon>Ktedonobacteria</taxon>
        <taxon>Thermogemmatisporales</taxon>
        <taxon>Thermogemmatisporaceae</taxon>
        <taxon>Thermogemmatispora</taxon>
    </lineage>
</organism>
<dbReference type="PANTHER" id="PTHR22642:SF2">
    <property type="entry name" value="PROTEIN LONG AFTER FAR-RED 3"/>
    <property type="match status" value="1"/>
</dbReference>
<keyword evidence="2" id="KW-0378">Hydrolase</keyword>
<dbReference type="GO" id="GO:0016810">
    <property type="term" value="F:hydrolase activity, acting on carbon-nitrogen (but not peptide) bonds"/>
    <property type="evidence" value="ECO:0007669"/>
    <property type="project" value="InterPro"/>
</dbReference>
<dbReference type="SUPFAM" id="SSF51556">
    <property type="entry name" value="Metallo-dependent hydrolases"/>
    <property type="match status" value="1"/>
</dbReference>
<dbReference type="Pfam" id="PF07969">
    <property type="entry name" value="Amidohydro_3"/>
    <property type="match status" value="1"/>
</dbReference>
<dbReference type="InterPro" id="IPR032466">
    <property type="entry name" value="Metal_Hydrolase"/>
</dbReference>
<dbReference type="InterPro" id="IPR033932">
    <property type="entry name" value="YtcJ-like"/>
</dbReference>
<evidence type="ECO:0000313" key="2">
    <source>
        <dbReference type="EMBL" id="BBH94246.1"/>
    </source>
</evidence>
<dbReference type="AlphaFoldDB" id="A0A455T359"/>
<dbReference type="Gene3D" id="3.10.310.70">
    <property type="match status" value="1"/>
</dbReference>
<accession>A0A455T359</accession>